<dbReference type="InterPro" id="IPR052736">
    <property type="entry name" value="Stf3_sulfotransferase"/>
</dbReference>
<name>A0A8T6ZJ38_9BURK</name>
<dbReference type="EMBL" id="JTDB02000010">
    <property type="protein sequence ID" value="NLP64841.1"/>
    <property type="molecule type" value="Genomic_DNA"/>
</dbReference>
<accession>A0A8T6ZJ38</accession>
<gene>
    <name evidence="1" type="ORF">NH14_027605</name>
</gene>
<reference evidence="1" key="2">
    <citation type="submission" date="2020-04" db="EMBL/GenBank/DDBJ databases">
        <authorList>
            <person name="Alexandrino P."/>
            <person name="Mendonca T."/>
            <person name="Guaman L."/>
            <person name="Cherix J."/>
            <person name="Lozano-Sakalauskas G."/>
            <person name="Fujita A."/>
            <person name="Filho E.R."/>
            <person name="Long P."/>
            <person name="Padilla G."/>
            <person name="Taciro M.K."/>
            <person name="Gomez J.G."/>
            <person name="Silva L.F."/>
            <person name="Torres M."/>
        </authorList>
    </citation>
    <scope>NUCLEOTIDE SEQUENCE</scope>
    <source>
        <strain evidence="1">LMG 19450</strain>
    </source>
</reference>
<evidence type="ECO:0000313" key="1">
    <source>
        <dbReference type="EMBL" id="NLP64841.1"/>
    </source>
</evidence>
<dbReference type="PANTHER" id="PTHR36451">
    <property type="entry name" value="PAPS-DEPENDENT SULFOTRANSFERASE STF3"/>
    <property type="match status" value="1"/>
</dbReference>
<protein>
    <submittedName>
        <fullName evidence="1">Sulfotransferase</fullName>
    </submittedName>
</protein>
<dbReference type="PANTHER" id="PTHR36451:SF1">
    <property type="entry name" value="OMEGA-HYDROXY-BETA-DIHYDROMENAQUINONE-9 SULFOTRANSFERASE STF3"/>
    <property type="match status" value="1"/>
</dbReference>
<dbReference type="SUPFAM" id="SSF52540">
    <property type="entry name" value="P-loop containing nucleoside triphosphate hydrolases"/>
    <property type="match status" value="1"/>
</dbReference>
<sequence length="399" mass="45438">MTVPLESEALLAAASKRRDGLTDFGDKSFLPALEALLASINKEGKLSGLGKSLFSERLVESLASRLTLEQYVSRYPEILQESIEQPVFIVGLPRTGTTMLHRVLAQDPRFYTPKWWEVRFPAPFDDTGAEAGEDPRIPAARAEVKMMVEAMPDLLTMHPLDAELADEEVVLMEHSFLSAMYAYANVPGYTAWLGEQDQTPAYTYLKRQLQFLQWQKRRRGEVAQRWILKAPHHTHAMDVLFKVFPDAKIIQTHRDPLETIPSMSSFAYTIWCVYSDDANPAEAAALWSAKFSRGLKDAIRVRDELSDSLFLDVWYLDAVARPMEVIERIYPFLGVELDDEARGRMQKWIGLSSRDKRAPHDYSLEKMALTKSKLESDFASYRERYILPRLSAAKKAEAV</sequence>
<dbReference type="OrthoDB" id="9777890at2"/>
<dbReference type="Gene3D" id="3.40.50.300">
    <property type="entry name" value="P-loop containing nucleotide triphosphate hydrolases"/>
    <property type="match status" value="1"/>
</dbReference>
<dbReference type="AlphaFoldDB" id="A0A8T6ZJ38"/>
<keyword evidence="2" id="KW-1185">Reference proteome</keyword>
<proteinExistence type="predicted"/>
<comment type="caution">
    <text evidence="1">The sequence shown here is derived from an EMBL/GenBank/DDBJ whole genome shotgun (WGS) entry which is preliminary data.</text>
</comment>
<dbReference type="InterPro" id="IPR027417">
    <property type="entry name" value="P-loop_NTPase"/>
</dbReference>
<dbReference type="Proteomes" id="UP000030460">
    <property type="component" value="Unassembled WGS sequence"/>
</dbReference>
<dbReference type="RefSeq" id="WP_052148339.1">
    <property type="nucleotide sequence ID" value="NZ_CADFGF010000014.1"/>
</dbReference>
<organism evidence="1 2">
    <name type="scientific">Paraburkholderia sacchari</name>
    <dbReference type="NCBI Taxonomy" id="159450"/>
    <lineage>
        <taxon>Bacteria</taxon>
        <taxon>Pseudomonadati</taxon>
        <taxon>Pseudomonadota</taxon>
        <taxon>Betaproteobacteria</taxon>
        <taxon>Burkholderiales</taxon>
        <taxon>Burkholderiaceae</taxon>
        <taxon>Paraburkholderia</taxon>
    </lineage>
</organism>
<evidence type="ECO:0000313" key="2">
    <source>
        <dbReference type="Proteomes" id="UP000030460"/>
    </source>
</evidence>
<dbReference type="Pfam" id="PF13469">
    <property type="entry name" value="Sulfotransfer_3"/>
    <property type="match status" value="1"/>
</dbReference>
<reference evidence="1" key="1">
    <citation type="journal article" date="2015" name="Genome Announc.">
        <title>Draft Genome Sequence of the Polyhydroxyalkanoate-Producing Bacterium Burkholderia sacchari LMG 19450 Isolated from Brazilian Sugarcane Plantation Soil.</title>
        <authorList>
            <person name="Alexandrino P.M."/>
            <person name="Mendonca T.T."/>
            <person name="Guaman Bautista L.P."/>
            <person name="Cherix J."/>
            <person name="Lozano-Sakalauskas G.C."/>
            <person name="Fujita A."/>
            <person name="Ramos Filho E."/>
            <person name="Long P."/>
            <person name="Padilla G."/>
            <person name="Taciro M.K."/>
            <person name="Gomez J.G."/>
            <person name="Silva L.F."/>
        </authorList>
    </citation>
    <scope>NUCLEOTIDE SEQUENCE</scope>
    <source>
        <strain evidence="1">LMG 19450</strain>
    </source>
</reference>